<evidence type="ECO:0000313" key="2">
    <source>
        <dbReference type="Proteomes" id="UP000076482"/>
    </source>
</evidence>
<dbReference type="AlphaFoldDB" id="A0A164NVE0"/>
<reference evidence="1 2" key="1">
    <citation type="submission" date="2015-09" db="EMBL/GenBank/DDBJ databases">
        <title>Bacillus cereus food isolates.</title>
        <authorList>
            <person name="Boekhorst J."/>
        </authorList>
    </citation>
    <scope>NUCLEOTIDE SEQUENCE [LARGE SCALE GENOMIC DNA]</scope>
    <source>
        <strain evidence="1 2">B4088</strain>
    </source>
</reference>
<dbReference type="Proteomes" id="UP000076482">
    <property type="component" value="Unassembled WGS sequence"/>
</dbReference>
<dbReference type="EMBL" id="LJKE01000047">
    <property type="protein sequence ID" value="KZD65556.1"/>
    <property type="molecule type" value="Genomic_DNA"/>
</dbReference>
<comment type="caution">
    <text evidence="1">The sequence shown here is derived from an EMBL/GenBank/DDBJ whole genome shotgun (WGS) entry which is preliminary data.</text>
</comment>
<gene>
    <name evidence="1" type="ORF">B4088_2857</name>
</gene>
<accession>A0A164NVE0</accession>
<organism evidence="1 2">
    <name type="scientific">Bacillus cereus</name>
    <dbReference type="NCBI Taxonomy" id="1396"/>
    <lineage>
        <taxon>Bacteria</taxon>
        <taxon>Bacillati</taxon>
        <taxon>Bacillota</taxon>
        <taxon>Bacilli</taxon>
        <taxon>Bacillales</taxon>
        <taxon>Bacillaceae</taxon>
        <taxon>Bacillus</taxon>
        <taxon>Bacillus cereus group</taxon>
    </lineage>
</organism>
<proteinExistence type="predicted"/>
<sequence length="43" mass="4817">MLLAGASAHFFLLKDNDKKATEEINMAKLKGLVVEIPVWIFTL</sequence>
<evidence type="ECO:0000313" key="1">
    <source>
        <dbReference type="EMBL" id="KZD65556.1"/>
    </source>
</evidence>
<protein>
    <submittedName>
        <fullName evidence="1">Uncharacterized protein</fullName>
    </submittedName>
</protein>
<name>A0A164NVE0_BACCE</name>